<protein>
    <submittedName>
        <fullName evidence="6">IclR family transcriptional regulator</fullName>
    </submittedName>
</protein>
<reference evidence="6 7" key="1">
    <citation type="submission" date="2018-03" db="EMBL/GenBank/DDBJ databases">
        <title>Genomic Encyclopedia of Archaeal and Bacterial Type Strains, Phase II (KMG-II): from individual species to whole genera.</title>
        <authorList>
            <person name="Goeker M."/>
        </authorList>
    </citation>
    <scope>NUCLEOTIDE SEQUENCE [LARGE SCALE GENOMIC DNA]</scope>
    <source>
        <strain evidence="6 7">DSM 100673</strain>
    </source>
</reference>
<dbReference type="InterPro" id="IPR005471">
    <property type="entry name" value="Tscrpt_reg_IclR_N"/>
</dbReference>
<dbReference type="InterPro" id="IPR036388">
    <property type="entry name" value="WH-like_DNA-bd_sf"/>
</dbReference>
<dbReference type="PANTHER" id="PTHR30136:SF34">
    <property type="entry name" value="TRANSCRIPTIONAL REGULATOR"/>
    <property type="match status" value="1"/>
</dbReference>
<evidence type="ECO:0000259" key="5">
    <source>
        <dbReference type="PROSITE" id="PS51078"/>
    </source>
</evidence>
<evidence type="ECO:0000256" key="2">
    <source>
        <dbReference type="ARBA" id="ARBA00023125"/>
    </source>
</evidence>
<dbReference type="RefSeq" id="WP_165798965.1">
    <property type="nucleotide sequence ID" value="NZ_PYGJ01000021.1"/>
</dbReference>
<comment type="caution">
    <text evidence="6">The sequence shown here is derived from an EMBL/GenBank/DDBJ whole genome shotgun (WGS) entry which is preliminary data.</text>
</comment>
<sequence length="256" mass="26785">MDQIGARDMSTTFVKGIRVLKAFDDADTHMTLSDLSRKTGLDRATVRRLVLSLVALGYARKDGRQYSLTPQVLALAGSFLQGNAFGREVQPLLNRASEALGGPVLLAIRDGDAAVIVGQAVARAQPVTIGLTVGSRLPLTHSAIGRMMLAYGAEDWAAAVLEGAELVPLTERSLVDRGAVRRAVAACRTQGFAVVVDELEMGVTGIAAPVGAVGAVKAVVGTSFEHGDVVGREGVVRGILQSLAVELAEVRLFSQG</sequence>
<dbReference type="InterPro" id="IPR036390">
    <property type="entry name" value="WH_DNA-bd_sf"/>
</dbReference>
<dbReference type="PANTHER" id="PTHR30136">
    <property type="entry name" value="HELIX-TURN-HELIX TRANSCRIPTIONAL REGULATOR, ICLR FAMILY"/>
    <property type="match status" value="1"/>
</dbReference>
<keyword evidence="7" id="KW-1185">Reference proteome</keyword>
<dbReference type="SMART" id="SM00346">
    <property type="entry name" value="HTH_ICLR"/>
    <property type="match status" value="1"/>
</dbReference>
<dbReference type="Gene3D" id="3.30.450.40">
    <property type="match status" value="1"/>
</dbReference>
<evidence type="ECO:0000313" key="6">
    <source>
        <dbReference type="EMBL" id="PSL17096.1"/>
    </source>
</evidence>
<dbReference type="Pfam" id="PF01614">
    <property type="entry name" value="IclR_C"/>
    <property type="match status" value="1"/>
</dbReference>
<dbReference type="SUPFAM" id="SSF46785">
    <property type="entry name" value="Winged helix' DNA-binding domain"/>
    <property type="match status" value="1"/>
</dbReference>
<dbReference type="Pfam" id="PF09339">
    <property type="entry name" value="HTH_IclR"/>
    <property type="match status" value="1"/>
</dbReference>
<dbReference type="EMBL" id="PYGJ01000021">
    <property type="protein sequence ID" value="PSL17096.1"/>
    <property type="molecule type" value="Genomic_DNA"/>
</dbReference>
<proteinExistence type="predicted"/>
<dbReference type="Proteomes" id="UP000240418">
    <property type="component" value="Unassembled WGS sequence"/>
</dbReference>
<evidence type="ECO:0000256" key="1">
    <source>
        <dbReference type="ARBA" id="ARBA00023015"/>
    </source>
</evidence>
<dbReference type="InterPro" id="IPR014757">
    <property type="entry name" value="Tscrpt_reg_IclR_C"/>
</dbReference>
<keyword evidence="1" id="KW-0805">Transcription regulation</keyword>
<keyword evidence="3" id="KW-0804">Transcription</keyword>
<dbReference type="InterPro" id="IPR029016">
    <property type="entry name" value="GAF-like_dom_sf"/>
</dbReference>
<dbReference type="Gene3D" id="1.10.10.10">
    <property type="entry name" value="Winged helix-like DNA-binding domain superfamily/Winged helix DNA-binding domain"/>
    <property type="match status" value="1"/>
</dbReference>
<feature type="domain" description="IclR-ED" evidence="5">
    <location>
        <begin position="71"/>
        <end position="256"/>
    </location>
</feature>
<evidence type="ECO:0000256" key="3">
    <source>
        <dbReference type="ARBA" id="ARBA00023163"/>
    </source>
</evidence>
<evidence type="ECO:0000313" key="7">
    <source>
        <dbReference type="Proteomes" id="UP000240418"/>
    </source>
</evidence>
<gene>
    <name evidence="6" type="ORF">CLV88_1216</name>
</gene>
<organism evidence="6 7">
    <name type="scientific">Shimia abyssi</name>
    <dbReference type="NCBI Taxonomy" id="1662395"/>
    <lineage>
        <taxon>Bacteria</taxon>
        <taxon>Pseudomonadati</taxon>
        <taxon>Pseudomonadota</taxon>
        <taxon>Alphaproteobacteria</taxon>
        <taxon>Rhodobacterales</taxon>
        <taxon>Roseobacteraceae</taxon>
    </lineage>
</organism>
<dbReference type="AlphaFoldDB" id="A0A2P8F5V9"/>
<dbReference type="GO" id="GO:0003677">
    <property type="term" value="F:DNA binding"/>
    <property type="evidence" value="ECO:0007669"/>
    <property type="project" value="UniProtKB-KW"/>
</dbReference>
<evidence type="ECO:0000259" key="4">
    <source>
        <dbReference type="PROSITE" id="PS51077"/>
    </source>
</evidence>
<dbReference type="PROSITE" id="PS51078">
    <property type="entry name" value="ICLR_ED"/>
    <property type="match status" value="1"/>
</dbReference>
<dbReference type="GO" id="GO:0045892">
    <property type="term" value="P:negative regulation of DNA-templated transcription"/>
    <property type="evidence" value="ECO:0007669"/>
    <property type="project" value="TreeGrafter"/>
</dbReference>
<dbReference type="InterPro" id="IPR050707">
    <property type="entry name" value="HTH_MetabolicPath_Reg"/>
</dbReference>
<keyword evidence="2" id="KW-0238">DNA-binding</keyword>
<accession>A0A2P8F5V9</accession>
<name>A0A2P8F5V9_9RHOB</name>
<feature type="domain" description="HTH iclR-type" evidence="4">
    <location>
        <begin position="10"/>
        <end position="70"/>
    </location>
</feature>
<dbReference type="SUPFAM" id="SSF55781">
    <property type="entry name" value="GAF domain-like"/>
    <property type="match status" value="1"/>
</dbReference>
<dbReference type="GO" id="GO:0003700">
    <property type="term" value="F:DNA-binding transcription factor activity"/>
    <property type="evidence" value="ECO:0007669"/>
    <property type="project" value="TreeGrafter"/>
</dbReference>
<dbReference type="PROSITE" id="PS51077">
    <property type="entry name" value="HTH_ICLR"/>
    <property type="match status" value="1"/>
</dbReference>